<proteinExistence type="predicted"/>
<keyword evidence="2" id="KW-1185">Reference proteome</keyword>
<dbReference type="Pfam" id="PF12330">
    <property type="entry name" value="Haspin_kinase"/>
    <property type="match status" value="1"/>
</dbReference>
<accession>A0A914RVE6</accession>
<dbReference type="PANTHER" id="PTHR24419">
    <property type="entry name" value="INTERLEUKIN-1 RECEPTOR-ASSOCIATED KINASE"/>
    <property type="match status" value="1"/>
</dbReference>
<dbReference type="Proteomes" id="UP000887564">
    <property type="component" value="Unplaced"/>
</dbReference>
<dbReference type="Gene3D" id="1.10.510.10">
    <property type="entry name" value="Transferase(Phosphotransferase) domain 1"/>
    <property type="match status" value="1"/>
</dbReference>
<reference evidence="3" key="1">
    <citation type="submission" date="2022-11" db="UniProtKB">
        <authorList>
            <consortium name="WormBaseParasite"/>
        </authorList>
    </citation>
    <scope>IDENTIFICATION</scope>
</reference>
<dbReference type="GO" id="GO:0000278">
    <property type="term" value="P:mitotic cell cycle"/>
    <property type="evidence" value="ECO:0007669"/>
    <property type="project" value="TreeGrafter"/>
</dbReference>
<name>A0A914RVE6_PAREQ</name>
<dbReference type="GO" id="GO:0035556">
    <property type="term" value="P:intracellular signal transduction"/>
    <property type="evidence" value="ECO:0007669"/>
    <property type="project" value="TreeGrafter"/>
</dbReference>
<dbReference type="GO" id="GO:0005737">
    <property type="term" value="C:cytoplasm"/>
    <property type="evidence" value="ECO:0007669"/>
    <property type="project" value="TreeGrafter"/>
</dbReference>
<dbReference type="AlphaFoldDB" id="A0A914RVE6"/>
<feature type="domain" description="Protein kinase" evidence="1">
    <location>
        <begin position="1"/>
        <end position="83"/>
    </location>
</feature>
<dbReference type="GO" id="GO:0072354">
    <property type="term" value="F:histone H3T3 kinase activity"/>
    <property type="evidence" value="ECO:0007669"/>
    <property type="project" value="TreeGrafter"/>
</dbReference>
<dbReference type="GO" id="GO:0005524">
    <property type="term" value="F:ATP binding"/>
    <property type="evidence" value="ECO:0007669"/>
    <property type="project" value="InterPro"/>
</dbReference>
<sequence length="83" mass="9439">MSLFICVGGEFSTSFFSEKLQFKRFSQAISVFVQTTLSLAIAERVLFFEHRDLHVGNILIETVPTIIILVFQLMKIDGCDFGF</sequence>
<dbReference type="InterPro" id="IPR000719">
    <property type="entry name" value="Prot_kinase_dom"/>
</dbReference>
<protein>
    <submittedName>
        <fullName evidence="3">Protein kinase domain-containing protein</fullName>
    </submittedName>
</protein>
<evidence type="ECO:0000313" key="3">
    <source>
        <dbReference type="WBParaSite" id="PEQ_0000597401-mRNA-1"/>
    </source>
</evidence>
<evidence type="ECO:0000313" key="2">
    <source>
        <dbReference type="Proteomes" id="UP000887564"/>
    </source>
</evidence>
<dbReference type="PANTHER" id="PTHR24419:SF18">
    <property type="entry name" value="SERINE_THREONINE-PROTEIN KINASE HASPIN"/>
    <property type="match status" value="1"/>
</dbReference>
<dbReference type="GO" id="GO:0005634">
    <property type="term" value="C:nucleus"/>
    <property type="evidence" value="ECO:0007669"/>
    <property type="project" value="TreeGrafter"/>
</dbReference>
<dbReference type="WBParaSite" id="PEQ_0000597401-mRNA-1">
    <property type="protein sequence ID" value="PEQ_0000597401-mRNA-1"/>
    <property type="gene ID" value="PEQ_0000597401"/>
</dbReference>
<organism evidence="2 3">
    <name type="scientific">Parascaris equorum</name>
    <name type="common">Equine roundworm</name>
    <dbReference type="NCBI Taxonomy" id="6256"/>
    <lineage>
        <taxon>Eukaryota</taxon>
        <taxon>Metazoa</taxon>
        <taxon>Ecdysozoa</taxon>
        <taxon>Nematoda</taxon>
        <taxon>Chromadorea</taxon>
        <taxon>Rhabditida</taxon>
        <taxon>Spirurina</taxon>
        <taxon>Ascaridomorpha</taxon>
        <taxon>Ascaridoidea</taxon>
        <taxon>Ascarididae</taxon>
        <taxon>Parascaris</taxon>
    </lineage>
</organism>
<dbReference type="PROSITE" id="PS50011">
    <property type="entry name" value="PROTEIN_KINASE_DOM"/>
    <property type="match status" value="1"/>
</dbReference>
<evidence type="ECO:0000259" key="1">
    <source>
        <dbReference type="PROSITE" id="PS50011"/>
    </source>
</evidence>